<evidence type="ECO:0000256" key="2">
    <source>
        <dbReference type="ARBA" id="ARBA00022771"/>
    </source>
</evidence>
<dbReference type="GeneID" id="67019099"/>
<feature type="compositionally biased region" description="Polar residues" evidence="5">
    <location>
        <begin position="223"/>
        <end position="232"/>
    </location>
</feature>
<feature type="compositionally biased region" description="Polar residues" evidence="5">
    <location>
        <begin position="193"/>
        <end position="213"/>
    </location>
</feature>
<gene>
    <name evidence="7" type="ORF">ALTATR162_LOCUS7132</name>
</gene>
<dbReference type="InterPro" id="IPR004181">
    <property type="entry name" value="Znf_MIZ"/>
</dbReference>
<name>A0A8J2N7V7_9PLEO</name>
<evidence type="ECO:0000313" key="7">
    <source>
        <dbReference type="EMBL" id="CAG5170130.1"/>
    </source>
</evidence>
<dbReference type="GO" id="GO:0008270">
    <property type="term" value="F:zinc ion binding"/>
    <property type="evidence" value="ECO:0007669"/>
    <property type="project" value="UniProtKB-KW"/>
</dbReference>
<protein>
    <recommendedName>
        <fullName evidence="6">SP-RING-type domain-containing protein</fullName>
    </recommendedName>
</protein>
<feature type="compositionally biased region" description="Basic and acidic residues" evidence="5">
    <location>
        <begin position="160"/>
        <end position="172"/>
    </location>
</feature>
<keyword evidence="8" id="KW-1185">Reference proteome</keyword>
<dbReference type="Proteomes" id="UP000676310">
    <property type="component" value="Unassembled WGS sequence"/>
</dbReference>
<feature type="region of interest" description="Disordered" evidence="5">
    <location>
        <begin position="55"/>
        <end position="233"/>
    </location>
</feature>
<feature type="compositionally biased region" description="Low complexity" evidence="5">
    <location>
        <begin position="540"/>
        <end position="550"/>
    </location>
</feature>
<comment type="caution">
    <text evidence="7">The sequence shown here is derived from an EMBL/GenBank/DDBJ whole genome shotgun (WGS) entry which is preliminary data.</text>
</comment>
<evidence type="ECO:0000313" key="8">
    <source>
        <dbReference type="Proteomes" id="UP000676310"/>
    </source>
</evidence>
<evidence type="ECO:0000256" key="4">
    <source>
        <dbReference type="PROSITE-ProRule" id="PRU00452"/>
    </source>
</evidence>
<feature type="compositionally biased region" description="Polar residues" evidence="5">
    <location>
        <begin position="98"/>
        <end position="120"/>
    </location>
</feature>
<dbReference type="InterPro" id="IPR013083">
    <property type="entry name" value="Znf_RING/FYVE/PHD"/>
</dbReference>
<evidence type="ECO:0000259" key="6">
    <source>
        <dbReference type="PROSITE" id="PS51044"/>
    </source>
</evidence>
<evidence type="ECO:0000256" key="5">
    <source>
        <dbReference type="SAM" id="MobiDB-lite"/>
    </source>
</evidence>
<evidence type="ECO:0000256" key="3">
    <source>
        <dbReference type="ARBA" id="ARBA00022833"/>
    </source>
</evidence>
<proteinExistence type="predicted"/>
<feature type="compositionally biased region" description="Low complexity" evidence="5">
    <location>
        <begin position="588"/>
        <end position="605"/>
    </location>
</feature>
<dbReference type="PANTHER" id="PTHR10782">
    <property type="entry name" value="ZINC FINGER MIZ DOMAIN-CONTAINING PROTEIN"/>
    <property type="match status" value="1"/>
</dbReference>
<dbReference type="PROSITE" id="PS51044">
    <property type="entry name" value="ZF_SP_RING"/>
    <property type="match status" value="1"/>
</dbReference>
<dbReference type="PANTHER" id="PTHR10782:SF4">
    <property type="entry name" value="TONALLI, ISOFORM E"/>
    <property type="match status" value="1"/>
</dbReference>
<keyword evidence="1" id="KW-0479">Metal-binding</keyword>
<feature type="domain" description="SP-RING-type" evidence="6">
    <location>
        <begin position="846"/>
        <end position="936"/>
    </location>
</feature>
<keyword evidence="2 4" id="KW-0863">Zinc-finger</keyword>
<dbReference type="GO" id="GO:0016925">
    <property type="term" value="P:protein sumoylation"/>
    <property type="evidence" value="ECO:0007669"/>
    <property type="project" value="TreeGrafter"/>
</dbReference>
<accession>A0A8J2N7V7</accession>
<dbReference type="GO" id="GO:0000785">
    <property type="term" value="C:chromatin"/>
    <property type="evidence" value="ECO:0007669"/>
    <property type="project" value="TreeGrafter"/>
</dbReference>
<feature type="region of interest" description="Disordered" evidence="5">
    <location>
        <begin position="540"/>
        <end position="621"/>
    </location>
</feature>
<keyword evidence="3" id="KW-0862">Zinc</keyword>
<sequence length="987" mass="110658">MVLERRPLPEDDTAQTLNYALGNLGGRQKSWMTLPTAAHALPPVVPAELTTNPLPFTVRGRGRPRKQLAPVPSTRSGSLNTAPRIPSQTHPTIETEPQPFSNSTFPQLPSAAAPQNTANYGPSVAHVFPSPTPSKETSAYPPPHESAPSKRPSGGQTQQAEKRRRSEMEGQDRPVSVANTTSAYPNLPRRPSGQHSQTDSPMLDQINSRSPSLSMRAAPQMPQGIQVQNPRVSRTPPEPYALWMPPQTISQAPKLYHSQLGKQSKNTFSVPSAHQSSSDGWYTKTDCLQILNSFQASHPLSPGHPQDGRRLRVLWDAAEARDWPYLTMHQLYCLLTHAPRMLTVDLKTLPGLRQAQKILTDVLDLNHRLSPSYLHLFTNFPYPMQQIAAMWPAKFEHQSYLFRQFVVQSQNYDQLKTTCQRRRCLPLAWDLAVEFRIASPTFQRLLFTALLRSLWRAVLLDPRFTDFETQAIDILLQSQDDYHQRHLHPVSESLEYRQQEKSHEDQLLGTKLRMLVERFEATLQEQGLSLADIYNGVPQPRQQQQQVPAVHRYRPQHVQSISSITTTNTMPPRPNRSVDQHSAQATIQQTPGRGRPPTRPAQPTGVSAAPVLPSNQPGRPLLPVLGCQQPQQRVPNPARFALHQAHLRSPVLQAQSKSSPLYIFHQGFLKPPARLSTPTCAIEEWKFTLTPSDMQRIARTVRDTIGGSGAVIINETSKFARLRCVEWPESKPTKTPTENLWAVADTHWIPHSYYTFNGTPLEPRKKVHYGKDLPIDLTGLLREGENVLEFVVMTPSSDTSHLNYLIAIEAMDVSSHESIKQHCLDQGRISADEVLQGIKNKLAAVGDEEITVVQSTLTVELFDPFSQAKMCDIPVRSKACPHNDCFDLDTFLNSRSRKGDASVADQWKCPVCKSDARPQMLIVDGFIEDVKKQLESRGLASTRQILVQQDGFWQPKAEVREGVSDDTPEPVARRSVPANVEIIDLSN</sequence>
<evidence type="ECO:0000256" key="1">
    <source>
        <dbReference type="ARBA" id="ARBA00022723"/>
    </source>
</evidence>
<dbReference type="Pfam" id="PF02891">
    <property type="entry name" value="zf-MIZ"/>
    <property type="match status" value="1"/>
</dbReference>
<dbReference type="GO" id="GO:0061665">
    <property type="term" value="F:SUMO ligase activity"/>
    <property type="evidence" value="ECO:0007669"/>
    <property type="project" value="TreeGrafter"/>
</dbReference>
<dbReference type="Gene3D" id="3.30.40.10">
    <property type="entry name" value="Zinc/RING finger domain, C3HC4 (zinc finger)"/>
    <property type="match status" value="1"/>
</dbReference>
<dbReference type="EMBL" id="CAJRGZ010000022">
    <property type="protein sequence ID" value="CAG5170130.1"/>
    <property type="molecule type" value="Genomic_DNA"/>
</dbReference>
<reference evidence="7" key="1">
    <citation type="submission" date="2021-05" db="EMBL/GenBank/DDBJ databases">
        <authorList>
            <person name="Stam R."/>
        </authorList>
    </citation>
    <scope>NUCLEOTIDE SEQUENCE</scope>
    <source>
        <strain evidence="7">CS162</strain>
    </source>
</reference>
<feature type="compositionally biased region" description="Polar residues" evidence="5">
    <location>
        <begin position="73"/>
        <end position="92"/>
    </location>
</feature>
<dbReference type="AlphaFoldDB" id="A0A8J2N7V7"/>
<dbReference type="OrthoDB" id="27975at2759"/>
<dbReference type="RefSeq" id="XP_043170694.1">
    <property type="nucleotide sequence ID" value="XM_043314759.1"/>
</dbReference>
<organism evidence="7 8">
    <name type="scientific">Alternaria atra</name>
    <dbReference type="NCBI Taxonomy" id="119953"/>
    <lineage>
        <taxon>Eukaryota</taxon>
        <taxon>Fungi</taxon>
        <taxon>Dikarya</taxon>
        <taxon>Ascomycota</taxon>
        <taxon>Pezizomycotina</taxon>
        <taxon>Dothideomycetes</taxon>
        <taxon>Pleosporomycetidae</taxon>
        <taxon>Pleosporales</taxon>
        <taxon>Pleosporineae</taxon>
        <taxon>Pleosporaceae</taxon>
        <taxon>Alternaria</taxon>
        <taxon>Alternaria sect. Ulocladioides</taxon>
    </lineage>
</organism>